<dbReference type="AlphaFoldDB" id="A0A1M4VTQ6"/>
<dbReference type="STRING" id="1302690.BUE76_11850"/>
<protein>
    <submittedName>
        <fullName evidence="1">Uncharacterized protein</fullName>
    </submittedName>
</protein>
<dbReference type="Pfam" id="PF20449">
    <property type="entry name" value="DUF6706"/>
    <property type="match status" value="1"/>
</dbReference>
<dbReference type="EMBL" id="FQUO01000002">
    <property type="protein sequence ID" value="SHE72240.1"/>
    <property type="molecule type" value="Genomic_DNA"/>
</dbReference>
<gene>
    <name evidence="1" type="ORF">SAMN05444008_102376</name>
</gene>
<sequence>MTIIQAFIAEMEDVPVSNTLAGKILSDKGLDASATYSAAVHEQAVDMAVAAALTKALARPSVSEGGYSVRFDAGAIQARIAAIYTKWNVADPGAPTIKAVNPW</sequence>
<accession>A0A1M4VTQ6</accession>
<organism evidence="1 2">
    <name type="scientific">Cnuella takakiae</name>
    <dbReference type="NCBI Taxonomy" id="1302690"/>
    <lineage>
        <taxon>Bacteria</taxon>
        <taxon>Pseudomonadati</taxon>
        <taxon>Bacteroidota</taxon>
        <taxon>Chitinophagia</taxon>
        <taxon>Chitinophagales</taxon>
        <taxon>Chitinophagaceae</taxon>
        <taxon>Cnuella</taxon>
    </lineage>
</organism>
<dbReference type="Proteomes" id="UP000184368">
    <property type="component" value="Unassembled WGS sequence"/>
</dbReference>
<dbReference type="InterPro" id="IPR046552">
    <property type="entry name" value="DUF6706"/>
</dbReference>
<dbReference type="RefSeq" id="WP_073040154.1">
    <property type="nucleotide sequence ID" value="NZ_FQUO01000002.1"/>
</dbReference>
<keyword evidence="2" id="KW-1185">Reference proteome</keyword>
<reference evidence="1 2" key="1">
    <citation type="submission" date="2016-11" db="EMBL/GenBank/DDBJ databases">
        <authorList>
            <person name="Jaros S."/>
            <person name="Januszkiewicz K."/>
            <person name="Wedrychowicz H."/>
        </authorList>
    </citation>
    <scope>NUCLEOTIDE SEQUENCE [LARGE SCALE GENOMIC DNA]</scope>
    <source>
        <strain evidence="1 2">DSM 26897</strain>
    </source>
</reference>
<name>A0A1M4VTQ6_9BACT</name>
<evidence type="ECO:0000313" key="1">
    <source>
        <dbReference type="EMBL" id="SHE72240.1"/>
    </source>
</evidence>
<proteinExistence type="predicted"/>
<evidence type="ECO:0000313" key="2">
    <source>
        <dbReference type="Proteomes" id="UP000184368"/>
    </source>
</evidence>